<dbReference type="OMA" id="MECALGE"/>
<organism evidence="9 10">
    <name type="scientific">Macaca mulatta</name>
    <name type="common">Rhesus macaque</name>
    <dbReference type="NCBI Taxonomy" id="9544"/>
    <lineage>
        <taxon>Eukaryota</taxon>
        <taxon>Metazoa</taxon>
        <taxon>Chordata</taxon>
        <taxon>Craniata</taxon>
        <taxon>Vertebrata</taxon>
        <taxon>Euteleostomi</taxon>
        <taxon>Mammalia</taxon>
        <taxon>Eutheria</taxon>
        <taxon>Euarchontoglires</taxon>
        <taxon>Primates</taxon>
        <taxon>Haplorrhini</taxon>
        <taxon>Catarrhini</taxon>
        <taxon>Cercopithecidae</taxon>
        <taxon>Cercopithecinae</taxon>
        <taxon>Macaca</taxon>
    </lineage>
</organism>
<evidence type="ECO:0000313" key="10">
    <source>
        <dbReference type="Proteomes" id="UP000006718"/>
    </source>
</evidence>
<evidence type="ECO:0000256" key="4">
    <source>
        <dbReference type="ARBA" id="ARBA00022729"/>
    </source>
</evidence>
<evidence type="ECO:0000256" key="1">
    <source>
        <dbReference type="ARBA" id="ARBA00005679"/>
    </source>
</evidence>
<feature type="signal peptide" evidence="8">
    <location>
        <begin position="1"/>
        <end position="26"/>
    </location>
</feature>
<dbReference type="Bgee" id="ENSMMUG00000051543">
    <property type="expression patterns" value="Expressed in spleen and 20 other cell types or tissues"/>
</dbReference>
<evidence type="ECO:0000256" key="3">
    <source>
        <dbReference type="ARBA" id="ARBA00022525"/>
    </source>
</evidence>
<dbReference type="PANTHER" id="PTHR13234:SF8">
    <property type="entry name" value="GAMMA-INTERFERON-INDUCIBLE LYSOSOMAL THIOL REDUCTASE"/>
    <property type="match status" value="1"/>
</dbReference>
<dbReference type="GO" id="GO:0042590">
    <property type="term" value="P:antigen processing and presentation of exogenous peptide antigen via MHC class I"/>
    <property type="evidence" value="ECO:0007669"/>
    <property type="project" value="Ensembl"/>
</dbReference>
<dbReference type="FunCoup" id="A0A5F7ZQ50">
    <property type="interactions" value="380"/>
</dbReference>
<gene>
    <name evidence="9" type="primary">IFI30</name>
</gene>
<dbReference type="GO" id="GO:0030054">
    <property type="term" value="C:cell junction"/>
    <property type="evidence" value="ECO:0007669"/>
    <property type="project" value="Ensembl"/>
</dbReference>
<comment type="function">
    <text evidence="7">Lysosomal thiol reductase that can reduce protein disulfide bonds. Facilitates the complete unfolding of proteins destined for lysosomal degradation. Plays an important role in antigen processing.</text>
</comment>
<dbReference type="GO" id="GO:0005576">
    <property type="term" value="C:extracellular region"/>
    <property type="evidence" value="ECO:0007669"/>
    <property type="project" value="UniProtKB-SubCell"/>
</dbReference>
<dbReference type="InterPro" id="IPR004911">
    <property type="entry name" value="Interferon-induced_GILT"/>
</dbReference>
<comment type="function">
    <text evidence="6">Lysosomal thiol reductase that can reduce protein disulfide bonds. May facilitate the complete unfolding of proteins destined for lysosomal degradation. Plays an important role in antigen processing. Facilitates the generation of MHC class II-restricted epitodes from disulfide bond-containing antigen by the endocytic reduction of disulfide bonds. Also facilitates MHC class I-restricted recognition of exogenous antigens containing disulfide bonds by CD8+ T-cells or crosspresentation.</text>
</comment>
<evidence type="ECO:0000256" key="5">
    <source>
        <dbReference type="ARBA" id="ARBA00023180"/>
    </source>
</evidence>
<dbReference type="Ensembl" id="ENSMMUT00000093431.1">
    <property type="protein sequence ID" value="ENSMMUP00000067278.1"/>
    <property type="gene ID" value="ENSMMUG00000051543.1"/>
</dbReference>
<protein>
    <recommendedName>
        <fullName evidence="7">Gamma-interferon-inducible lysosomal thiol reductase</fullName>
        <ecNumber evidence="7">1.8.-.-</ecNumber>
    </recommendedName>
    <alternativeName>
        <fullName evidence="7">Gamma-interferon-inducible protein IP-30</fullName>
    </alternativeName>
</protein>
<reference evidence="9" key="4">
    <citation type="submission" date="2025-09" db="UniProtKB">
        <authorList>
            <consortium name="Ensembl"/>
        </authorList>
    </citation>
    <scope>IDENTIFICATION</scope>
    <source>
        <strain evidence="9">17573</strain>
    </source>
</reference>
<dbReference type="GO" id="GO:0005829">
    <property type="term" value="C:cytosol"/>
    <property type="evidence" value="ECO:0007669"/>
    <property type="project" value="Ensembl"/>
</dbReference>
<comment type="subunit">
    <text evidence="2 7">Dimer; disulfide-linked.</text>
</comment>
<dbReference type="GO" id="GO:0048147">
    <property type="term" value="P:negative regulation of fibroblast proliferation"/>
    <property type="evidence" value="ECO:0007669"/>
    <property type="project" value="Ensembl"/>
</dbReference>
<dbReference type="GO" id="GO:0050821">
    <property type="term" value="P:protein stabilization"/>
    <property type="evidence" value="ECO:0007669"/>
    <property type="project" value="Ensembl"/>
</dbReference>
<dbReference type="GO" id="GO:0016671">
    <property type="term" value="F:oxidoreductase activity, acting on a sulfur group of donors, disulfide as acceptor"/>
    <property type="evidence" value="ECO:0007669"/>
    <property type="project" value="UniProtKB-UniRule"/>
</dbReference>
<dbReference type="AlphaFoldDB" id="A0A5F7ZQ50"/>
<dbReference type="VEuPathDB" id="HostDB:ENSMMUG00000051543"/>
<keyword evidence="10" id="KW-1185">Reference proteome</keyword>
<dbReference type="SMR" id="A0A5F7ZQ50"/>
<proteinExistence type="inferred from homology"/>
<comment type="similarity">
    <text evidence="1 7">Belongs to the GILT family.</text>
</comment>
<keyword evidence="7" id="KW-0676">Redox-active center</keyword>
<evidence type="ECO:0000256" key="2">
    <source>
        <dbReference type="ARBA" id="ARBA00011615"/>
    </source>
</evidence>
<reference evidence="10" key="1">
    <citation type="journal article" date="2007" name="Science">
        <title>Evolutionary and biomedical insights from the rhesus macaque genome.</title>
        <authorList>
            <person name="Gibbs R.A."/>
            <person name="Rogers J."/>
            <person name="Katze M.G."/>
            <person name="Bumgarner R."/>
            <person name="Weinstock G.M."/>
            <person name="Mardis E.R."/>
            <person name="Remington K.A."/>
            <person name="Strausberg R.L."/>
            <person name="Venter J.C."/>
            <person name="Wilson R.K."/>
            <person name="Batzer M.A."/>
            <person name="Bustamante C.D."/>
            <person name="Eichler E.E."/>
            <person name="Hahn M.W."/>
            <person name="Hardison R.C."/>
            <person name="Makova K.D."/>
            <person name="Miller W."/>
            <person name="Milosavljevic A."/>
            <person name="Palermo R.E."/>
            <person name="Siepel A."/>
            <person name="Sikela J.M."/>
            <person name="Attaway T."/>
            <person name="Bell S."/>
            <person name="Bernard K.E."/>
            <person name="Buhay C.J."/>
            <person name="Chandrabose M.N."/>
            <person name="Dao M."/>
            <person name="Davis C."/>
            <person name="Delehaunty K.D."/>
            <person name="Ding Y."/>
            <person name="Dinh H.H."/>
            <person name="Dugan-Rocha S."/>
            <person name="Fulton L.A."/>
            <person name="Gabisi R.A."/>
            <person name="Garner T.T."/>
            <person name="Godfrey J."/>
            <person name="Hawes A.C."/>
            <person name="Hernandez J."/>
            <person name="Hines S."/>
            <person name="Holder M."/>
            <person name="Hume J."/>
            <person name="Jhangiani S.N."/>
            <person name="Joshi V."/>
            <person name="Khan Z.M."/>
            <person name="Kirkness E.F."/>
            <person name="Cree A."/>
            <person name="Fowler R.G."/>
            <person name="Lee S."/>
            <person name="Lewis L.R."/>
            <person name="Li Z."/>
            <person name="Liu Y.-S."/>
            <person name="Moore S.M."/>
            <person name="Muzny D."/>
            <person name="Nazareth L.V."/>
            <person name="Ngo D.N."/>
            <person name="Okwuonu G.O."/>
            <person name="Pai G."/>
            <person name="Parker D."/>
            <person name="Paul H.A."/>
            <person name="Pfannkoch C."/>
            <person name="Pohl C.S."/>
            <person name="Rogers Y.-H.C."/>
            <person name="Ruiz S.J."/>
            <person name="Sabo A."/>
            <person name="Santibanez J."/>
            <person name="Schneider B.W."/>
            <person name="Smith S.M."/>
            <person name="Sodergren E."/>
            <person name="Svatek A.F."/>
            <person name="Utterback T.R."/>
            <person name="Vattathil S."/>
            <person name="Warren W."/>
            <person name="White C.S."/>
            <person name="Chinwalla A.T."/>
            <person name="Feng Y."/>
            <person name="Halpern A.L."/>
            <person name="Hillier L.W."/>
            <person name="Huang X."/>
            <person name="Minx P."/>
            <person name="Nelson J.O."/>
            <person name="Pepin K.H."/>
            <person name="Qin X."/>
            <person name="Sutton G.G."/>
            <person name="Venter E."/>
            <person name="Walenz B.P."/>
            <person name="Wallis J.W."/>
            <person name="Worley K.C."/>
            <person name="Yang S.-P."/>
            <person name="Jones S.M."/>
            <person name="Marra M.A."/>
            <person name="Rocchi M."/>
            <person name="Schein J.E."/>
            <person name="Baertsch R."/>
            <person name="Clarke L."/>
            <person name="Csuros M."/>
            <person name="Glasscock J."/>
            <person name="Harris R.A."/>
            <person name="Havlak P."/>
            <person name="Jackson A.R."/>
            <person name="Jiang H."/>
            <person name="Liu Y."/>
            <person name="Messina D.N."/>
            <person name="Shen Y."/>
            <person name="Song H.X.-Z."/>
            <person name="Wylie T."/>
            <person name="Zhang L."/>
            <person name="Birney E."/>
            <person name="Han K."/>
            <person name="Konkel M.K."/>
            <person name="Lee J."/>
            <person name="Smit A.F.A."/>
            <person name="Ullmer B."/>
            <person name="Wang H."/>
            <person name="Xing J."/>
            <person name="Burhans R."/>
            <person name="Cheng Z."/>
            <person name="Karro J.E."/>
            <person name="Ma J."/>
            <person name="Raney B."/>
            <person name="She X."/>
            <person name="Cox M.J."/>
            <person name="Demuth J.P."/>
            <person name="Dumas L.J."/>
            <person name="Han S.-G."/>
            <person name="Hopkins J."/>
            <person name="Karimpour-Fard A."/>
            <person name="Kim Y.H."/>
            <person name="Pollack J.R."/>
            <person name="Vinar T."/>
            <person name="Addo-Quaye C."/>
            <person name="Degenhardt J."/>
            <person name="Denby A."/>
            <person name="Hubisz M.J."/>
            <person name="Indap A."/>
            <person name="Kosiol C."/>
            <person name="Lahn B.T."/>
            <person name="Lawson H.A."/>
            <person name="Marklein A."/>
            <person name="Nielsen R."/>
            <person name="Vallender E.J."/>
            <person name="Clark A.G."/>
            <person name="Ferguson B."/>
            <person name="Hernandez R.D."/>
            <person name="Hirani K."/>
            <person name="Kehrer-Sawatzki H."/>
            <person name="Kolb J."/>
            <person name="Patil S."/>
            <person name="Pu L.-L."/>
            <person name="Ren Y."/>
            <person name="Smith D.G."/>
            <person name="Wheeler D.A."/>
            <person name="Schenck I."/>
            <person name="Ball E.V."/>
            <person name="Chen R."/>
            <person name="Cooper D.N."/>
            <person name="Giardine B."/>
            <person name="Hsu F."/>
            <person name="Kent W.J."/>
            <person name="Lesk A."/>
            <person name="Nelson D.L."/>
            <person name="O'brien W.E."/>
            <person name="Pruefer K."/>
            <person name="Stenson P.D."/>
            <person name="Wallace J.C."/>
            <person name="Ke H."/>
            <person name="Liu X.-M."/>
            <person name="Wang P."/>
            <person name="Xiang A.P."/>
            <person name="Yang F."/>
            <person name="Barber G.P."/>
            <person name="Haussler D."/>
            <person name="Karolchik D."/>
            <person name="Kern A.D."/>
            <person name="Kuhn R.M."/>
            <person name="Smith K.E."/>
            <person name="Zwieg A.S."/>
        </authorList>
    </citation>
    <scope>NUCLEOTIDE SEQUENCE [LARGE SCALE GENOMIC DNA]</scope>
    <source>
        <strain evidence="10">17573</strain>
    </source>
</reference>
<dbReference type="PANTHER" id="PTHR13234">
    <property type="entry name" value="GAMMA-INTERFERON INDUCIBLE LYSOSOMAL THIOL REDUCTASE GILT"/>
    <property type="match status" value="1"/>
</dbReference>
<keyword evidence="7" id="KW-0458">Lysosome</keyword>
<comment type="subcellular location">
    <subcellularLocation>
        <location evidence="7">Secreted</location>
    </subcellularLocation>
    <subcellularLocation>
        <location evidence="7">Lysosome</location>
    </subcellularLocation>
</comment>
<dbReference type="GO" id="GO:0005764">
    <property type="term" value="C:lysosome"/>
    <property type="evidence" value="ECO:0007669"/>
    <property type="project" value="UniProtKB-SubCell"/>
</dbReference>
<dbReference type="Pfam" id="PF03227">
    <property type="entry name" value="GILT"/>
    <property type="match status" value="1"/>
</dbReference>
<accession>A0A5F7ZQ50</accession>
<evidence type="ECO:0000313" key="9">
    <source>
        <dbReference type="Ensembl" id="ENSMMUP00000067278.1"/>
    </source>
</evidence>
<dbReference type="EC" id="1.8.-.-" evidence="7"/>
<keyword evidence="7" id="KW-0560">Oxidoreductase</keyword>
<dbReference type="ExpressionAtlas" id="A0A5F7ZQ50">
    <property type="expression patterns" value="baseline"/>
</dbReference>
<dbReference type="GO" id="GO:0019886">
    <property type="term" value="P:antigen processing and presentation of exogenous peptide antigen via MHC class II"/>
    <property type="evidence" value="ECO:0007669"/>
    <property type="project" value="Ensembl"/>
</dbReference>
<keyword evidence="7" id="KW-0391">Immunity</keyword>
<reference evidence="9" key="3">
    <citation type="submission" date="2025-08" db="UniProtKB">
        <authorList>
            <consortium name="Ensembl"/>
        </authorList>
    </citation>
    <scope>IDENTIFICATION</scope>
    <source>
        <strain evidence="9">17573</strain>
    </source>
</reference>
<feature type="chain" id="PRO_5023874507" description="Gamma-interferon-inducible lysosomal thiol reductase" evidence="8">
    <location>
        <begin position="27"/>
        <end position="278"/>
    </location>
</feature>
<sequence>MSLSPLLLFLPPLLLLLDDPTAAVQASPLQTLDIFGNGPPVNYKMGNLYLRGPVRKSNAPLVNVTLYYEALCGGCRAFLVRELFPTWLMVMEILNVTLVPYGNAQEQNVSGRWEFKCQHGEEECKLNKVEACLLDMLDMDLAFLTIVCMEEFDDMEKSLPLCLQLYAPGLSPDTIMECATGDRGMQLMHANAQRTDALQPPHEYVPWVTINGKPLEDQSQLLTLVCQLYQVSWEGSSGIQVVGVGSASGTPTCGLPLQGEKPDICPPSTHSLRGVCFK</sequence>
<evidence type="ECO:0000256" key="8">
    <source>
        <dbReference type="SAM" id="SignalP"/>
    </source>
</evidence>
<dbReference type="GeneTree" id="ENSGT00390000010450"/>
<keyword evidence="7" id="KW-1015">Disulfide bond</keyword>
<keyword evidence="3 7" id="KW-0964">Secreted</keyword>
<evidence type="ECO:0000256" key="7">
    <source>
        <dbReference type="RuleBase" id="RU369109"/>
    </source>
</evidence>
<dbReference type="InParanoid" id="A0A5F7ZQ50"/>
<keyword evidence="4 7" id="KW-0732">Signal</keyword>
<reference evidence="9" key="2">
    <citation type="submission" date="2019-01" db="EMBL/GenBank/DDBJ databases">
        <authorList>
            <person name="Graves T."/>
            <person name="Eichler E.E."/>
            <person name="Wilson R.K."/>
        </authorList>
    </citation>
    <scope>NUCLEOTIDE SEQUENCE [LARGE SCALE GENOMIC DNA]</scope>
    <source>
        <strain evidence="9">17573</strain>
    </source>
</reference>
<dbReference type="STRING" id="9544.ENSMMUP00000067278"/>
<name>A0A5F7ZQ50_MACMU</name>
<dbReference type="Proteomes" id="UP000006718">
    <property type="component" value="Chromosome 19"/>
</dbReference>
<evidence type="ECO:0000256" key="6">
    <source>
        <dbReference type="ARBA" id="ARBA00059163"/>
    </source>
</evidence>
<keyword evidence="5 7" id="KW-0325">Glycoprotein</keyword>